<name>A0A1Y3AUE1_EURMA</name>
<evidence type="ECO:0000313" key="3">
    <source>
        <dbReference type="Proteomes" id="UP000194236"/>
    </source>
</evidence>
<reference evidence="2 3" key="1">
    <citation type="submission" date="2017-03" db="EMBL/GenBank/DDBJ databases">
        <title>Genome Survey of Euroglyphus maynei.</title>
        <authorList>
            <person name="Arlian L.G."/>
            <person name="Morgan M.S."/>
            <person name="Rider S.D."/>
        </authorList>
    </citation>
    <scope>NUCLEOTIDE SEQUENCE [LARGE SCALE GENOMIC DNA]</scope>
    <source>
        <strain evidence="2">Arlian Lab</strain>
        <tissue evidence="2">Whole body</tissue>
    </source>
</reference>
<accession>A0A1Y3AUE1</accession>
<comment type="caution">
    <text evidence="2">The sequence shown here is derived from an EMBL/GenBank/DDBJ whole genome shotgun (WGS) entry which is preliminary data.</text>
</comment>
<sequence length="96" mass="10460">MLLFKTSPAISFMTDPSKTNCLMPTDAKGYFALALETSDSFNFGNGIVIGGNIGSSKRSASLLDEDDDGDGEGSNLMPPQFDIYRSRKMHKKSKNM</sequence>
<evidence type="ECO:0000256" key="1">
    <source>
        <dbReference type="SAM" id="MobiDB-lite"/>
    </source>
</evidence>
<gene>
    <name evidence="2" type="ORF">BLA29_014261</name>
</gene>
<feature type="region of interest" description="Disordered" evidence="1">
    <location>
        <begin position="54"/>
        <end position="96"/>
    </location>
</feature>
<dbReference type="AlphaFoldDB" id="A0A1Y3AUE1"/>
<organism evidence="2 3">
    <name type="scientific">Euroglyphus maynei</name>
    <name type="common">Mayne's house dust mite</name>
    <dbReference type="NCBI Taxonomy" id="6958"/>
    <lineage>
        <taxon>Eukaryota</taxon>
        <taxon>Metazoa</taxon>
        <taxon>Ecdysozoa</taxon>
        <taxon>Arthropoda</taxon>
        <taxon>Chelicerata</taxon>
        <taxon>Arachnida</taxon>
        <taxon>Acari</taxon>
        <taxon>Acariformes</taxon>
        <taxon>Sarcoptiformes</taxon>
        <taxon>Astigmata</taxon>
        <taxon>Psoroptidia</taxon>
        <taxon>Analgoidea</taxon>
        <taxon>Pyroglyphidae</taxon>
        <taxon>Pyroglyphinae</taxon>
        <taxon>Euroglyphus</taxon>
    </lineage>
</organism>
<feature type="compositionally biased region" description="Basic residues" evidence="1">
    <location>
        <begin position="86"/>
        <end position="96"/>
    </location>
</feature>
<keyword evidence="3" id="KW-1185">Reference proteome</keyword>
<protein>
    <submittedName>
        <fullName evidence="2">Uncharacterized protein</fullName>
    </submittedName>
</protein>
<dbReference type="Proteomes" id="UP000194236">
    <property type="component" value="Unassembled WGS sequence"/>
</dbReference>
<evidence type="ECO:0000313" key="2">
    <source>
        <dbReference type="EMBL" id="OTF71076.1"/>
    </source>
</evidence>
<proteinExistence type="predicted"/>
<dbReference type="EMBL" id="MUJZ01062669">
    <property type="protein sequence ID" value="OTF71076.1"/>
    <property type="molecule type" value="Genomic_DNA"/>
</dbReference>